<name>A0A7Y9IAZ7_9ACTN</name>
<dbReference type="Proteomes" id="UP000569914">
    <property type="component" value="Unassembled WGS sequence"/>
</dbReference>
<proteinExistence type="predicted"/>
<evidence type="ECO:0000256" key="3">
    <source>
        <dbReference type="ARBA" id="ARBA00023163"/>
    </source>
</evidence>
<reference evidence="6 7" key="1">
    <citation type="submission" date="2020-07" db="EMBL/GenBank/DDBJ databases">
        <title>Sequencing the genomes of 1000 actinobacteria strains.</title>
        <authorList>
            <person name="Klenk H.-P."/>
        </authorList>
    </citation>
    <scope>NUCLEOTIDE SEQUENCE [LARGE SCALE GENOMIC DNA]</scope>
    <source>
        <strain evidence="6 7">DSM 22083</strain>
    </source>
</reference>
<dbReference type="InterPro" id="IPR036271">
    <property type="entry name" value="Tet_transcr_reg_TetR-rel_C_sf"/>
</dbReference>
<dbReference type="Pfam" id="PF16925">
    <property type="entry name" value="TetR_C_13"/>
    <property type="match status" value="1"/>
</dbReference>
<protein>
    <submittedName>
        <fullName evidence="6">AcrR family transcriptional regulator</fullName>
    </submittedName>
</protein>
<feature type="domain" description="HTH tetR-type" evidence="5">
    <location>
        <begin position="4"/>
        <end position="64"/>
    </location>
</feature>
<evidence type="ECO:0000256" key="2">
    <source>
        <dbReference type="ARBA" id="ARBA00023125"/>
    </source>
</evidence>
<dbReference type="PANTHER" id="PTHR30055:SF234">
    <property type="entry name" value="HTH-TYPE TRANSCRIPTIONAL REGULATOR BETI"/>
    <property type="match status" value="1"/>
</dbReference>
<organism evidence="6 7">
    <name type="scientific">Microlunatus parietis</name>
    <dbReference type="NCBI Taxonomy" id="682979"/>
    <lineage>
        <taxon>Bacteria</taxon>
        <taxon>Bacillati</taxon>
        <taxon>Actinomycetota</taxon>
        <taxon>Actinomycetes</taxon>
        <taxon>Propionibacteriales</taxon>
        <taxon>Propionibacteriaceae</taxon>
        <taxon>Microlunatus</taxon>
    </lineage>
</organism>
<evidence type="ECO:0000313" key="7">
    <source>
        <dbReference type="Proteomes" id="UP000569914"/>
    </source>
</evidence>
<evidence type="ECO:0000256" key="1">
    <source>
        <dbReference type="ARBA" id="ARBA00023015"/>
    </source>
</evidence>
<feature type="DNA-binding region" description="H-T-H motif" evidence="4">
    <location>
        <begin position="27"/>
        <end position="46"/>
    </location>
</feature>
<sequence>MPRVDRREQISAAVFAGIAEHGLEGLRTRDVAARAGVNIATVHYYFATKEDLITAAYQLLQQRFGASLPESGSPAERLAGHLTGVLELLIGDAELRRVLAELALRADRDPRLAADIAAAENAWLANLRDLVTAGTEQGCWAVEVDPDAFAVTCVALLKGTCMPTLLTTRAGELRRAVDQLLSWLTGRATLTT</sequence>
<accession>A0A7Y9IAZ7</accession>
<dbReference type="InterPro" id="IPR001647">
    <property type="entry name" value="HTH_TetR"/>
</dbReference>
<evidence type="ECO:0000259" key="5">
    <source>
        <dbReference type="PROSITE" id="PS50977"/>
    </source>
</evidence>
<dbReference type="SUPFAM" id="SSF48498">
    <property type="entry name" value="Tetracyclin repressor-like, C-terminal domain"/>
    <property type="match status" value="1"/>
</dbReference>
<keyword evidence="7" id="KW-1185">Reference proteome</keyword>
<dbReference type="InterPro" id="IPR009057">
    <property type="entry name" value="Homeodomain-like_sf"/>
</dbReference>
<keyword evidence="3" id="KW-0804">Transcription</keyword>
<dbReference type="InterPro" id="IPR050109">
    <property type="entry name" value="HTH-type_TetR-like_transc_reg"/>
</dbReference>
<dbReference type="GO" id="GO:0000976">
    <property type="term" value="F:transcription cis-regulatory region binding"/>
    <property type="evidence" value="ECO:0007669"/>
    <property type="project" value="TreeGrafter"/>
</dbReference>
<dbReference type="AlphaFoldDB" id="A0A7Y9IAZ7"/>
<keyword evidence="2 4" id="KW-0238">DNA-binding</keyword>
<dbReference type="Gene3D" id="1.10.357.10">
    <property type="entry name" value="Tetracycline Repressor, domain 2"/>
    <property type="match status" value="1"/>
</dbReference>
<evidence type="ECO:0000256" key="4">
    <source>
        <dbReference type="PROSITE-ProRule" id="PRU00335"/>
    </source>
</evidence>
<evidence type="ECO:0000313" key="6">
    <source>
        <dbReference type="EMBL" id="NYE73520.1"/>
    </source>
</evidence>
<dbReference type="GO" id="GO:0003700">
    <property type="term" value="F:DNA-binding transcription factor activity"/>
    <property type="evidence" value="ECO:0007669"/>
    <property type="project" value="TreeGrafter"/>
</dbReference>
<dbReference type="EMBL" id="JACCBU010000001">
    <property type="protein sequence ID" value="NYE73520.1"/>
    <property type="molecule type" value="Genomic_DNA"/>
</dbReference>
<dbReference type="SUPFAM" id="SSF46689">
    <property type="entry name" value="Homeodomain-like"/>
    <property type="match status" value="1"/>
</dbReference>
<comment type="caution">
    <text evidence="6">The sequence shown here is derived from an EMBL/GenBank/DDBJ whole genome shotgun (WGS) entry which is preliminary data.</text>
</comment>
<dbReference type="PANTHER" id="PTHR30055">
    <property type="entry name" value="HTH-TYPE TRANSCRIPTIONAL REGULATOR RUTR"/>
    <property type="match status" value="1"/>
</dbReference>
<gene>
    <name evidence="6" type="ORF">BKA15_004849</name>
</gene>
<dbReference type="Pfam" id="PF00440">
    <property type="entry name" value="TetR_N"/>
    <property type="match status" value="1"/>
</dbReference>
<dbReference type="PROSITE" id="PS50977">
    <property type="entry name" value="HTH_TETR_2"/>
    <property type="match status" value="1"/>
</dbReference>
<dbReference type="InterPro" id="IPR011075">
    <property type="entry name" value="TetR_C"/>
</dbReference>
<dbReference type="RefSeq" id="WP_179755069.1">
    <property type="nucleotide sequence ID" value="NZ_JACCBU010000001.1"/>
</dbReference>
<keyword evidence="1" id="KW-0805">Transcription regulation</keyword>